<gene>
    <name evidence="2" type="ORF">M9Y10_035373</name>
</gene>
<comment type="caution">
    <text evidence="2">The sequence shown here is derived from an EMBL/GenBank/DDBJ whole genome shotgun (WGS) entry which is preliminary data.</text>
</comment>
<reference evidence="2 3" key="1">
    <citation type="submission" date="2024-04" db="EMBL/GenBank/DDBJ databases">
        <title>Tritrichomonas musculus Genome.</title>
        <authorList>
            <person name="Alves-Ferreira E."/>
            <person name="Grigg M."/>
            <person name="Lorenzi H."/>
            <person name="Galac M."/>
        </authorList>
    </citation>
    <scope>NUCLEOTIDE SEQUENCE [LARGE SCALE GENOMIC DNA]</scope>
    <source>
        <strain evidence="2 3">EAF2021</strain>
    </source>
</reference>
<feature type="transmembrane region" description="Helical" evidence="1">
    <location>
        <begin position="89"/>
        <end position="113"/>
    </location>
</feature>
<dbReference type="EMBL" id="JAPFFF010000005">
    <property type="protein sequence ID" value="KAK8890594.1"/>
    <property type="molecule type" value="Genomic_DNA"/>
</dbReference>
<sequence length="316" mass="36685">MKREQQVYQTDTDEDPFEISSTSTDAISIDTVLNDKIQLDACEIISIIFGILLIIISIIDAFVMFYFPYKKIQDNKRNFMGANFEKLPLLNIIIHFILHGLVCLLGLAMIFIICKRKYDIGGCFIFILCFFIFFLYFYAGTGCPTRDFKPNLNIDDLFNLINNNPPLNFIKVNYQNSFKTSINTNNCYLNKDYQFVRKDVIVPIVTTLTSKKYNYNDFPDIFYTKVIQEIKLSNQLTSYFKNSLNISYDIDPLSSPTFLVSKQKKLSYLSHTTKMLSYFFGVGIYYELYTKAIPEMVSKISLYAEVVPNFNYSSIL</sequence>
<evidence type="ECO:0000313" key="3">
    <source>
        <dbReference type="Proteomes" id="UP001470230"/>
    </source>
</evidence>
<organism evidence="2 3">
    <name type="scientific">Tritrichomonas musculus</name>
    <dbReference type="NCBI Taxonomy" id="1915356"/>
    <lineage>
        <taxon>Eukaryota</taxon>
        <taxon>Metamonada</taxon>
        <taxon>Parabasalia</taxon>
        <taxon>Tritrichomonadida</taxon>
        <taxon>Tritrichomonadidae</taxon>
        <taxon>Tritrichomonas</taxon>
    </lineage>
</organism>
<dbReference type="Proteomes" id="UP001470230">
    <property type="component" value="Unassembled WGS sequence"/>
</dbReference>
<accession>A0ABR2KHI4</accession>
<keyword evidence="1" id="KW-0812">Transmembrane</keyword>
<keyword evidence="1" id="KW-1133">Transmembrane helix</keyword>
<keyword evidence="1" id="KW-0472">Membrane</keyword>
<proteinExistence type="predicted"/>
<keyword evidence="3" id="KW-1185">Reference proteome</keyword>
<feature type="transmembrane region" description="Helical" evidence="1">
    <location>
        <begin position="44"/>
        <end position="69"/>
    </location>
</feature>
<name>A0ABR2KHI4_9EUKA</name>
<evidence type="ECO:0000313" key="2">
    <source>
        <dbReference type="EMBL" id="KAK8890594.1"/>
    </source>
</evidence>
<evidence type="ECO:0000256" key="1">
    <source>
        <dbReference type="SAM" id="Phobius"/>
    </source>
</evidence>
<protein>
    <submittedName>
        <fullName evidence="2">Uncharacterized protein</fullName>
    </submittedName>
</protein>
<feature type="transmembrane region" description="Helical" evidence="1">
    <location>
        <begin position="120"/>
        <end position="139"/>
    </location>
</feature>